<evidence type="ECO:0000313" key="5">
    <source>
        <dbReference type="EMBL" id="KAJ5160330.1"/>
    </source>
</evidence>
<dbReference type="PROSITE" id="PS51186">
    <property type="entry name" value="GNAT"/>
    <property type="match status" value="1"/>
</dbReference>
<gene>
    <name evidence="5" type="ORF">N7482_007334</name>
</gene>
<dbReference type="GeneID" id="81428635"/>
<dbReference type="OrthoDB" id="41532at2759"/>
<dbReference type="SUPFAM" id="SSF55729">
    <property type="entry name" value="Acyl-CoA N-acyltransferases (Nat)"/>
    <property type="match status" value="1"/>
</dbReference>
<dbReference type="RefSeq" id="XP_056541888.1">
    <property type="nucleotide sequence ID" value="XM_056689459.1"/>
</dbReference>
<evidence type="ECO:0000256" key="1">
    <source>
        <dbReference type="ARBA" id="ARBA00022679"/>
    </source>
</evidence>
<dbReference type="CDD" id="cd04301">
    <property type="entry name" value="NAT_SF"/>
    <property type="match status" value="1"/>
</dbReference>
<evidence type="ECO:0000256" key="3">
    <source>
        <dbReference type="SAM" id="MobiDB-lite"/>
    </source>
</evidence>
<dbReference type="InterPro" id="IPR050680">
    <property type="entry name" value="YpeA/RimI_acetyltransf"/>
</dbReference>
<proteinExistence type="predicted"/>
<dbReference type="PANTHER" id="PTHR43420:SF47">
    <property type="entry name" value="N-ACETYLTRANSFERASE DOMAIN-CONTAINING PROTEIN"/>
    <property type="match status" value="1"/>
</dbReference>
<dbReference type="InterPro" id="IPR016181">
    <property type="entry name" value="Acyl_CoA_acyltransferase"/>
</dbReference>
<dbReference type="Proteomes" id="UP001149163">
    <property type="component" value="Unassembled WGS sequence"/>
</dbReference>
<dbReference type="PANTHER" id="PTHR43420">
    <property type="entry name" value="ACETYLTRANSFERASE"/>
    <property type="match status" value="1"/>
</dbReference>
<organism evidence="5 6">
    <name type="scientific">Penicillium canariense</name>
    <dbReference type="NCBI Taxonomy" id="189055"/>
    <lineage>
        <taxon>Eukaryota</taxon>
        <taxon>Fungi</taxon>
        <taxon>Dikarya</taxon>
        <taxon>Ascomycota</taxon>
        <taxon>Pezizomycotina</taxon>
        <taxon>Eurotiomycetes</taxon>
        <taxon>Eurotiomycetidae</taxon>
        <taxon>Eurotiales</taxon>
        <taxon>Aspergillaceae</taxon>
        <taxon>Penicillium</taxon>
    </lineage>
</organism>
<feature type="domain" description="N-acetyltransferase" evidence="4">
    <location>
        <begin position="23"/>
        <end position="203"/>
    </location>
</feature>
<keyword evidence="2" id="KW-0012">Acyltransferase</keyword>
<dbReference type="Pfam" id="PF00583">
    <property type="entry name" value="Acetyltransf_1"/>
    <property type="match status" value="1"/>
</dbReference>
<evidence type="ECO:0000256" key="2">
    <source>
        <dbReference type="ARBA" id="ARBA00023315"/>
    </source>
</evidence>
<dbReference type="InterPro" id="IPR000182">
    <property type="entry name" value="GNAT_dom"/>
</dbReference>
<keyword evidence="1" id="KW-0808">Transferase</keyword>
<reference evidence="5" key="2">
    <citation type="journal article" date="2023" name="IMA Fungus">
        <title>Comparative genomic study of the Penicillium genus elucidates a diverse pangenome and 15 lateral gene transfer events.</title>
        <authorList>
            <person name="Petersen C."/>
            <person name="Sorensen T."/>
            <person name="Nielsen M.R."/>
            <person name="Sondergaard T.E."/>
            <person name="Sorensen J.L."/>
            <person name="Fitzpatrick D.A."/>
            <person name="Frisvad J.C."/>
            <person name="Nielsen K.L."/>
        </authorList>
    </citation>
    <scope>NUCLEOTIDE SEQUENCE</scope>
    <source>
        <strain evidence="5">IBT 26290</strain>
    </source>
</reference>
<dbReference type="AlphaFoldDB" id="A0A9W9I1H8"/>
<name>A0A9W9I1H8_9EURO</name>
<keyword evidence="6" id="KW-1185">Reference proteome</keyword>
<reference evidence="5" key="1">
    <citation type="submission" date="2022-11" db="EMBL/GenBank/DDBJ databases">
        <authorList>
            <person name="Petersen C."/>
        </authorList>
    </citation>
    <scope>NUCLEOTIDE SEQUENCE</scope>
    <source>
        <strain evidence="5">IBT 26290</strain>
    </source>
</reference>
<dbReference type="EMBL" id="JAPQKN010000004">
    <property type="protein sequence ID" value="KAJ5160330.1"/>
    <property type="molecule type" value="Genomic_DNA"/>
</dbReference>
<evidence type="ECO:0000313" key="6">
    <source>
        <dbReference type="Proteomes" id="UP001149163"/>
    </source>
</evidence>
<dbReference type="Gene3D" id="3.40.630.30">
    <property type="match status" value="1"/>
</dbReference>
<accession>A0A9W9I1H8</accession>
<sequence length="226" mass="25498">MEAKYTYSYFQVSKTEGFHDSAQKYRDLRLRALKASPGSFASTYEVEAIFTEADWIDRVTLPYREVFICAATPVYPSQARTGPSEWIGQVTLRGPLSKDDFTLPAESGQPPQKPDNEEEHWQMLSLFTLPEHRGHGLGRNLCQKALDYLRNYQASPPSVQVRLMVKPENHATVRLYERLGFIESGKCTLAEALIANGDGHLLPEDTSSAKYTIRAGLIMSFHISRP</sequence>
<dbReference type="GO" id="GO:0016747">
    <property type="term" value="F:acyltransferase activity, transferring groups other than amino-acyl groups"/>
    <property type="evidence" value="ECO:0007669"/>
    <property type="project" value="InterPro"/>
</dbReference>
<comment type="caution">
    <text evidence="5">The sequence shown here is derived from an EMBL/GenBank/DDBJ whole genome shotgun (WGS) entry which is preliminary data.</text>
</comment>
<protein>
    <recommendedName>
        <fullName evidence="4">N-acetyltransferase domain-containing protein</fullName>
    </recommendedName>
</protein>
<evidence type="ECO:0000259" key="4">
    <source>
        <dbReference type="PROSITE" id="PS51186"/>
    </source>
</evidence>
<feature type="region of interest" description="Disordered" evidence="3">
    <location>
        <begin position="98"/>
        <end position="117"/>
    </location>
</feature>